<organism evidence="1 2">
    <name type="scientific">Luteibacter yeojuensis</name>
    <dbReference type="NCBI Taxonomy" id="345309"/>
    <lineage>
        <taxon>Bacteria</taxon>
        <taxon>Pseudomonadati</taxon>
        <taxon>Pseudomonadota</taxon>
        <taxon>Gammaproteobacteria</taxon>
        <taxon>Lysobacterales</taxon>
        <taxon>Rhodanobacteraceae</taxon>
        <taxon>Luteibacter</taxon>
    </lineage>
</organism>
<comment type="caution">
    <text evidence="1">The sequence shown here is derived from an EMBL/GenBank/DDBJ whole genome shotgun (WGS) entry which is preliminary data.</text>
</comment>
<keyword evidence="2" id="KW-1185">Reference proteome</keyword>
<evidence type="ECO:0008006" key="3">
    <source>
        <dbReference type="Google" id="ProtNLM"/>
    </source>
</evidence>
<proteinExistence type="predicted"/>
<gene>
    <name evidence="1" type="ORF">VI08_10635</name>
</gene>
<dbReference type="OrthoDB" id="6047510at2"/>
<evidence type="ECO:0000313" key="2">
    <source>
        <dbReference type="Proteomes" id="UP000033651"/>
    </source>
</evidence>
<sequence length="122" mass="13598">MWMCAHLIFYYKCAEQDSILVHENVHLIEADSAEDANRKALELGREGEILNEDGTLTIDDKPAQYLFAGVRKIITVVPAPGKGDADLTSGMEVTYSQFEVDDEEALRRLADGEGVDVFYEAE</sequence>
<name>A0A0F3KRC2_9GAMM</name>
<evidence type="ECO:0000313" key="1">
    <source>
        <dbReference type="EMBL" id="KJV33810.1"/>
    </source>
</evidence>
<protein>
    <recommendedName>
        <fullName evidence="3">DUF4288 domain-containing protein</fullName>
    </recommendedName>
</protein>
<dbReference type="PATRIC" id="fig|345309.4.peg.1465"/>
<dbReference type="Proteomes" id="UP000033651">
    <property type="component" value="Unassembled WGS sequence"/>
</dbReference>
<dbReference type="Pfam" id="PF14119">
    <property type="entry name" value="DUF4288"/>
    <property type="match status" value="1"/>
</dbReference>
<dbReference type="InterPro" id="IPR025630">
    <property type="entry name" value="DUF4288"/>
</dbReference>
<reference evidence="1 2" key="1">
    <citation type="submission" date="2015-03" db="EMBL/GenBank/DDBJ databases">
        <title>Draft genome sequence of Luteibacter yeojuensis strain SU11.</title>
        <authorList>
            <person name="Sulaiman J."/>
            <person name="Priya K."/>
            <person name="Chan K.-G."/>
        </authorList>
    </citation>
    <scope>NUCLEOTIDE SEQUENCE [LARGE SCALE GENOMIC DNA]</scope>
    <source>
        <strain evidence="1 2">SU11</strain>
    </source>
</reference>
<accession>A0A0F3KRC2</accession>
<dbReference type="AlphaFoldDB" id="A0A0F3KRC2"/>
<dbReference type="EMBL" id="JZRB01000021">
    <property type="protein sequence ID" value="KJV33810.1"/>
    <property type="molecule type" value="Genomic_DNA"/>
</dbReference>